<sequence>MTVKAVGRERDHVADVVGDIVAALRRGGVVYGRALLRAPWGLAFESRSIATIYVVIAGSCVLVPDGGQALRLAPGDVALLPSGAGHVAADAPGRPARTVRERFGADLEELSATDLVIEGDGPETVLVCGAYLLEPAPQHPFIASLPDVVHVTAGQMRGACLASAVHLLTTEVDQAGRGTPAVVASLLDLLFTYTLRSWFLGQPDQLVGWARALHDPAVGPALALLHDDPGKPWTVEALAHAVGVPRARFSRRFASTTGHTPMEYLGIWRMTVAARLLREGRAPLRQIARKVGYDSEFAFARAFKRVVGHAPGRYRAMHHREEGAASARR</sequence>
<gene>
    <name evidence="5" type="ORF">H4281_00705</name>
</gene>
<dbReference type="SUPFAM" id="SSF46689">
    <property type="entry name" value="Homeodomain-like"/>
    <property type="match status" value="2"/>
</dbReference>
<evidence type="ECO:0000256" key="2">
    <source>
        <dbReference type="ARBA" id="ARBA00023125"/>
    </source>
</evidence>
<dbReference type="SMART" id="SM00342">
    <property type="entry name" value="HTH_ARAC"/>
    <property type="match status" value="1"/>
</dbReference>
<dbReference type="Pfam" id="PF12852">
    <property type="entry name" value="Cupin_6"/>
    <property type="match status" value="1"/>
</dbReference>
<dbReference type="PANTHER" id="PTHR46796:SF7">
    <property type="entry name" value="ARAC FAMILY TRANSCRIPTIONAL REGULATOR"/>
    <property type="match status" value="1"/>
</dbReference>
<dbReference type="InterPro" id="IPR018060">
    <property type="entry name" value="HTH_AraC"/>
</dbReference>
<dbReference type="EMBL" id="JACGZW010000001">
    <property type="protein sequence ID" value="MBB1151642.1"/>
    <property type="molecule type" value="Genomic_DNA"/>
</dbReference>
<evidence type="ECO:0000259" key="4">
    <source>
        <dbReference type="PROSITE" id="PS01124"/>
    </source>
</evidence>
<keyword evidence="1" id="KW-0805">Transcription regulation</keyword>
<dbReference type="SUPFAM" id="SSF51182">
    <property type="entry name" value="RmlC-like cupins"/>
    <property type="match status" value="1"/>
</dbReference>
<dbReference type="RefSeq" id="WP_182888888.1">
    <property type="nucleotide sequence ID" value="NZ_JACGZW010000001.1"/>
</dbReference>
<accession>A0A7W3VRV7</accession>
<organism evidence="5 6">
    <name type="scientific">Amycolatopsis dendrobii</name>
    <dbReference type="NCBI Taxonomy" id="2760662"/>
    <lineage>
        <taxon>Bacteria</taxon>
        <taxon>Bacillati</taxon>
        <taxon>Actinomycetota</taxon>
        <taxon>Actinomycetes</taxon>
        <taxon>Pseudonocardiales</taxon>
        <taxon>Pseudonocardiaceae</taxon>
        <taxon>Amycolatopsis</taxon>
    </lineage>
</organism>
<evidence type="ECO:0000256" key="1">
    <source>
        <dbReference type="ARBA" id="ARBA00023015"/>
    </source>
</evidence>
<keyword evidence="6" id="KW-1185">Reference proteome</keyword>
<feature type="domain" description="HTH araC/xylS-type" evidence="4">
    <location>
        <begin position="219"/>
        <end position="317"/>
    </location>
</feature>
<dbReference type="GO" id="GO:0003700">
    <property type="term" value="F:DNA-binding transcription factor activity"/>
    <property type="evidence" value="ECO:0007669"/>
    <property type="project" value="InterPro"/>
</dbReference>
<evidence type="ECO:0000313" key="5">
    <source>
        <dbReference type="EMBL" id="MBB1151642.1"/>
    </source>
</evidence>
<keyword evidence="2" id="KW-0238">DNA-binding</keyword>
<evidence type="ECO:0000313" key="6">
    <source>
        <dbReference type="Proteomes" id="UP000526734"/>
    </source>
</evidence>
<reference evidence="5 6" key="1">
    <citation type="submission" date="2020-08" db="EMBL/GenBank/DDBJ databases">
        <title>Amycolatopsis sp. nov. DR6-1 isolated from Dendrobium heterocarpum.</title>
        <authorList>
            <person name="Tedsree N."/>
            <person name="Kuncharoen N."/>
            <person name="Likhitwitayawuid K."/>
            <person name="Tanasupawat S."/>
        </authorList>
    </citation>
    <scope>NUCLEOTIDE SEQUENCE [LARGE SCALE GENOMIC DNA]</scope>
    <source>
        <strain evidence="5 6">DR6-1</strain>
    </source>
</reference>
<dbReference type="InterPro" id="IPR020449">
    <property type="entry name" value="Tscrpt_reg_AraC-type_HTH"/>
</dbReference>
<dbReference type="InterPro" id="IPR050204">
    <property type="entry name" value="AraC_XylS_family_regulators"/>
</dbReference>
<dbReference type="AlphaFoldDB" id="A0A7W3VRV7"/>
<dbReference type="InterPro" id="IPR032783">
    <property type="entry name" value="AraC_lig"/>
</dbReference>
<dbReference type="InterPro" id="IPR011051">
    <property type="entry name" value="RmlC_Cupin_sf"/>
</dbReference>
<dbReference type="Proteomes" id="UP000526734">
    <property type="component" value="Unassembled WGS sequence"/>
</dbReference>
<evidence type="ECO:0000256" key="3">
    <source>
        <dbReference type="ARBA" id="ARBA00023163"/>
    </source>
</evidence>
<dbReference type="GO" id="GO:0043565">
    <property type="term" value="F:sequence-specific DNA binding"/>
    <property type="evidence" value="ECO:0007669"/>
    <property type="project" value="InterPro"/>
</dbReference>
<dbReference type="PROSITE" id="PS01124">
    <property type="entry name" value="HTH_ARAC_FAMILY_2"/>
    <property type="match status" value="1"/>
</dbReference>
<dbReference type="InterPro" id="IPR009057">
    <property type="entry name" value="Homeodomain-like_sf"/>
</dbReference>
<dbReference type="PANTHER" id="PTHR46796">
    <property type="entry name" value="HTH-TYPE TRANSCRIPTIONAL ACTIVATOR RHAS-RELATED"/>
    <property type="match status" value="1"/>
</dbReference>
<dbReference type="PROSITE" id="PS00041">
    <property type="entry name" value="HTH_ARAC_FAMILY_1"/>
    <property type="match status" value="1"/>
</dbReference>
<proteinExistence type="predicted"/>
<keyword evidence="3" id="KW-0804">Transcription</keyword>
<protein>
    <submittedName>
        <fullName evidence="5">AraC family transcriptional regulator</fullName>
    </submittedName>
</protein>
<dbReference type="Pfam" id="PF12833">
    <property type="entry name" value="HTH_18"/>
    <property type="match status" value="1"/>
</dbReference>
<dbReference type="InterPro" id="IPR018062">
    <property type="entry name" value="HTH_AraC-typ_CS"/>
</dbReference>
<comment type="caution">
    <text evidence="5">The sequence shown here is derived from an EMBL/GenBank/DDBJ whole genome shotgun (WGS) entry which is preliminary data.</text>
</comment>
<name>A0A7W3VRV7_9PSEU</name>
<dbReference type="PRINTS" id="PR00032">
    <property type="entry name" value="HTHARAC"/>
</dbReference>
<dbReference type="Gene3D" id="1.10.10.60">
    <property type="entry name" value="Homeodomain-like"/>
    <property type="match status" value="2"/>
</dbReference>